<dbReference type="InterPro" id="IPR012132">
    <property type="entry name" value="GMC_OxRdtase"/>
</dbReference>
<dbReference type="PANTHER" id="PTHR11552:SF201">
    <property type="entry name" value="GLUCOSE-METHANOL-CHOLINE OXIDOREDUCTASE N-TERMINAL DOMAIN-CONTAINING PROTEIN"/>
    <property type="match status" value="1"/>
</dbReference>
<feature type="region of interest" description="Disordered" evidence="6">
    <location>
        <begin position="66"/>
        <end position="87"/>
    </location>
</feature>
<dbReference type="Proteomes" id="UP001610335">
    <property type="component" value="Unassembled WGS sequence"/>
</dbReference>
<comment type="caution">
    <text evidence="8">The sequence shown here is derived from an EMBL/GenBank/DDBJ whole genome shotgun (WGS) entry which is preliminary data.</text>
</comment>
<evidence type="ECO:0000256" key="1">
    <source>
        <dbReference type="ARBA" id="ARBA00001974"/>
    </source>
</evidence>
<evidence type="ECO:0000256" key="3">
    <source>
        <dbReference type="ARBA" id="ARBA00022630"/>
    </source>
</evidence>
<accession>A0ABR4J1D3</accession>
<evidence type="ECO:0000259" key="7">
    <source>
        <dbReference type="PROSITE" id="PS00624"/>
    </source>
</evidence>
<dbReference type="InterPro" id="IPR036188">
    <property type="entry name" value="FAD/NAD-bd_sf"/>
</dbReference>
<dbReference type="Gene3D" id="3.30.560.10">
    <property type="entry name" value="Glucose Oxidase, domain 3"/>
    <property type="match status" value="1"/>
</dbReference>
<dbReference type="Gene3D" id="3.50.50.60">
    <property type="entry name" value="FAD/NAD(P)-binding domain"/>
    <property type="match status" value="1"/>
</dbReference>
<proteinExistence type="inferred from homology"/>
<evidence type="ECO:0000256" key="6">
    <source>
        <dbReference type="SAM" id="MobiDB-lite"/>
    </source>
</evidence>
<dbReference type="Pfam" id="PF05199">
    <property type="entry name" value="GMC_oxred_C"/>
    <property type="match status" value="1"/>
</dbReference>
<feature type="domain" description="Glucose-methanol-choline oxidoreductase N-terminal" evidence="7">
    <location>
        <begin position="265"/>
        <end position="279"/>
    </location>
</feature>
<evidence type="ECO:0000256" key="4">
    <source>
        <dbReference type="ARBA" id="ARBA00022827"/>
    </source>
</evidence>
<dbReference type="EMBL" id="JBFXLS010000003">
    <property type="protein sequence ID" value="KAL2833853.1"/>
    <property type="molecule type" value="Genomic_DNA"/>
</dbReference>
<feature type="compositionally biased region" description="Low complexity" evidence="6">
    <location>
        <begin position="351"/>
        <end position="361"/>
    </location>
</feature>
<comment type="cofactor">
    <cofactor evidence="1">
        <name>FAD</name>
        <dbReference type="ChEBI" id="CHEBI:57692"/>
    </cofactor>
</comment>
<feature type="region of interest" description="Disordered" evidence="6">
    <location>
        <begin position="345"/>
        <end position="364"/>
    </location>
</feature>
<keyword evidence="5" id="KW-0560">Oxidoreductase</keyword>
<protein>
    <recommendedName>
        <fullName evidence="7">Glucose-methanol-choline oxidoreductase N-terminal domain-containing protein</fullName>
    </recommendedName>
</protein>
<keyword evidence="9" id="KW-1185">Reference proteome</keyword>
<dbReference type="Pfam" id="PF00732">
    <property type="entry name" value="GMC_oxred_N"/>
    <property type="match status" value="1"/>
</dbReference>
<gene>
    <name evidence="8" type="ORF">BDW59DRAFT_64599</name>
</gene>
<organism evidence="8 9">
    <name type="scientific">Aspergillus cavernicola</name>
    <dbReference type="NCBI Taxonomy" id="176166"/>
    <lineage>
        <taxon>Eukaryota</taxon>
        <taxon>Fungi</taxon>
        <taxon>Dikarya</taxon>
        <taxon>Ascomycota</taxon>
        <taxon>Pezizomycotina</taxon>
        <taxon>Eurotiomycetes</taxon>
        <taxon>Eurotiomycetidae</taxon>
        <taxon>Eurotiales</taxon>
        <taxon>Aspergillaceae</taxon>
        <taxon>Aspergillus</taxon>
        <taxon>Aspergillus subgen. Nidulantes</taxon>
    </lineage>
</organism>
<evidence type="ECO:0000256" key="2">
    <source>
        <dbReference type="ARBA" id="ARBA00010790"/>
    </source>
</evidence>
<dbReference type="InterPro" id="IPR000172">
    <property type="entry name" value="GMC_OxRdtase_N"/>
</dbReference>
<evidence type="ECO:0000313" key="8">
    <source>
        <dbReference type="EMBL" id="KAL2833853.1"/>
    </source>
</evidence>
<comment type="similarity">
    <text evidence="2">Belongs to the GMC oxidoreductase family.</text>
</comment>
<reference evidence="8 9" key="1">
    <citation type="submission" date="2024-07" db="EMBL/GenBank/DDBJ databases">
        <title>Section-level genome sequencing and comparative genomics of Aspergillus sections Usti and Cavernicolus.</title>
        <authorList>
            <consortium name="Lawrence Berkeley National Laboratory"/>
            <person name="Nybo J.L."/>
            <person name="Vesth T.C."/>
            <person name="Theobald S."/>
            <person name="Frisvad J.C."/>
            <person name="Larsen T.O."/>
            <person name="Kjaerboelling I."/>
            <person name="Rothschild-Mancinelli K."/>
            <person name="Lyhne E.K."/>
            <person name="Kogle M.E."/>
            <person name="Barry K."/>
            <person name="Clum A."/>
            <person name="Na H."/>
            <person name="Ledsgaard L."/>
            <person name="Lin J."/>
            <person name="Lipzen A."/>
            <person name="Kuo A."/>
            <person name="Riley R."/>
            <person name="Mondo S."/>
            <person name="LaButti K."/>
            <person name="Haridas S."/>
            <person name="Pangalinan J."/>
            <person name="Salamov A.A."/>
            <person name="Simmons B.A."/>
            <person name="Magnuson J.K."/>
            <person name="Chen J."/>
            <person name="Drula E."/>
            <person name="Henrissat B."/>
            <person name="Wiebenga A."/>
            <person name="Lubbers R.J."/>
            <person name="Gomes A.C."/>
            <person name="Makela M.R."/>
            <person name="Stajich J."/>
            <person name="Grigoriev I.V."/>
            <person name="Mortensen U.H."/>
            <person name="De vries R.P."/>
            <person name="Baker S.E."/>
            <person name="Andersen M.R."/>
        </authorList>
    </citation>
    <scope>NUCLEOTIDE SEQUENCE [LARGE SCALE GENOMIC DNA]</scope>
    <source>
        <strain evidence="8 9">CBS 600.67</strain>
    </source>
</reference>
<dbReference type="SUPFAM" id="SSF51905">
    <property type="entry name" value="FAD/NAD(P)-binding domain"/>
    <property type="match status" value="1"/>
</dbReference>
<dbReference type="InterPro" id="IPR007867">
    <property type="entry name" value="GMC_OxRtase_C"/>
</dbReference>
<dbReference type="PANTHER" id="PTHR11552">
    <property type="entry name" value="GLUCOSE-METHANOL-CHOLINE GMC OXIDOREDUCTASE"/>
    <property type="match status" value="1"/>
</dbReference>
<evidence type="ECO:0000313" key="9">
    <source>
        <dbReference type="Proteomes" id="UP001610335"/>
    </source>
</evidence>
<keyword evidence="3" id="KW-0285">Flavoprotein</keyword>
<dbReference type="PROSITE" id="PS00624">
    <property type="entry name" value="GMC_OXRED_2"/>
    <property type="match status" value="1"/>
</dbReference>
<evidence type="ECO:0000256" key="5">
    <source>
        <dbReference type="ARBA" id="ARBA00023002"/>
    </source>
</evidence>
<name>A0ABR4J1D3_9EURO</name>
<dbReference type="SUPFAM" id="SSF54373">
    <property type="entry name" value="FAD-linked reductases, C-terminal domain"/>
    <property type="match status" value="1"/>
</dbReference>
<keyword evidence="4" id="KW-0274">FAD</keyword>
<dbReference type="PIRSF" id="PIRSF000137">
    <property type="entry name" value="Alcohol_oxidase"/>
    <property type="match status" value="1"/>
</dbReference>
<sequence>MPSTTLPSSADYLIVGGGTAGLVLASRLSEDLDVRVVVLESGPDRTTDARVQNPLARTTLDGSDLDWKTKTVPQPGLNGRTTDHPAGKVLGGSSAINGLVLTPPSPAGIDAWAKLGNSRWNWDSFRPYLQKPFTVAGESGEGPIKTTSPALVDGENNPLIQAWNDAHAEDGYEPTKGFLGEEKTIGVRPFLATIDPVSGNRSSADSTYGTIAASRPNVTIVTEATVRRILFTSEEGILTATGVEVVWNGATATVEATKEVLLAAGAFHTPKVLELSGVGDKNRLSGLGIPVILDQPGVGGNLQNHIMGIIPVPLKETPNLASVKPGIQALAFTRLDPKELDEVLSQHTESNNNNNNNNNNNTGQTIKALLQSPNEASTFSIIGVAPGNLAIVAVMMSFSFSRGSVHISSTDPDALPTIDPRFFSHELDIEILARGVQTVQRILASSALEPFVQSAPLSTDIDTLKQTLRKSMASTAHHACGTTVMLPREAGGIVGQDLTVYGTANLRVVDASVIPLISHGNLMATVYGVAERAADLIRGRTI</sequence>